<keyword evidence="1" id="KW-0472">Membrane</keyword>
<feature type="transmembrane region" description="Helical" evidence="1">
    <location>
        <begin position="6"/>
        <end position="28"/>
    </location>
</feature>
<evidence type="ECO:0000256" key="1">
    <source>
        <dbReference type="SAM" id="Phobius"/>
    </source>
</evidence>
<keyword evidence="1" id="KW-1133">Transmembrane helix</keyword>
<evidence type="ECO:0000313" key="3">
    <source>
        <dbReference type="Proteomes" id="UP000287296"/>
    </source>
</evidence>
<organism evidence="2 3">
    <name type="scientific">Siminovitchia terrae</name>
    <name type="common">Bacillus terrae</name>
    <dbReference type="NCBI Taxonomy" id="1914933"/>
    <lineage>
        <taxon>Bacteria</taxon>
        <taxon>Bacillati</taxon>
        <taxon>Bacillota</taxon>
        <taxon>Bacilli</taxon>
        <taxon>Bacillales</taxon>
        <taxon>Bacillaceae</taxon>
        <taxon>Siminovitchia</taxon>
    </lineage>
</organism>
<dbReference type="OrthoDB" id="2427847at2"/>
<proteinExistence type="predicted"/>
<gene>
    <name evidence="2" type="ORF">D5F11_003045</name>
</gene>
<name>A0A429XC57_SIMTE</name>
<comment type="caution">
    <text evidence="2">The sequence shown here is derived from an EMBL/GenBank/DDBJ whole genome shotgun (WGS) entry which is preliminary data.</text>
</comment>
<evidence type="ECO:0000313" key="2">
    <source>
        <dbReference type="EMBL" id="RST61047.1"/>
    </source>
</evidence>
<keyword evidence="1" id="KW-0812">Transmembrane</keyword>
<feature type="transmembrane region" description="Helical" evidence="1">
    <location>
        <begin position="132"/>
        <end position="147"/>
    </location>
</feature>
<protein>
    <submittedName>
        <fullName evidence="2">Uncharacterized protein</fullName>
    </submittedName>
</protein>
<feature type="transmembrane region" description="Helical" evidence="1">
    <location>
        <begin position="40"/>
        <end position="59"/>
    </location>
</feature>
<dbReference type="Proteomes" id="UP000287296">
    <property type="component" value="Unassembled WGS sequence"/>
</dbReference>
<accession>A0A429XC57</accession>
<dbReference type="AlphaFoldDB" id="A0A429XC57"/>
<feature type="transmembrane region" description="Helical" evidence="1">
    <location>
        <begin position="79"/>
        <end position="97"/>
    </location>
</feature>
<feature type="transmembrane region" description="Helical" evidence="1">
    <location>
        <begin position="180"/>
        <end position="197"/>
    </location>
</feature>
<dbReference type="RefSeq" id="WP_120114769.1">
    <property type="nucleotide sequence ID" value="NZ_QYTW02000002.1"/>
</dbReference>
<dbReference type="EMBL" id="QYTW02000002">
    <property type="protein sequence ID" value="RST61047.1"/>
    <property type="molecule type" value="Genomic_DNA"/>
</dbReference>
<sequence>MTYFQVGSLAIPAVWVAASGALFVAALFNRAFTGKKVEDWYWNGFFYYFVLWKLSYIVFNLGLFLDMPLSVLYFNGGTKGHIFALAILSVYLLVFALKRFPFLYEESAWLFLLYFTSYQVIIGFLDKSSLELFIHLILLSFLLILLSQKKKKSLTSRQIFPLFILLELLIISWFDSLFSLESLTIIWMGLIVFILAIKADKGAR</sequence>
<reference evidence="2 3" key="1">
    <citation type="submission" date="2018-12" db="EMBL/GenBank/DDBJ databases">
        <authorList>
            <person name="Sun L."/>
            <person name="Chen Z."/>
        </authorList>
    </citation>
    <scope>NUCLEOTIDE SEQUENCE [LARGE SCALE GENOMIC DNA]</scope>
    <source>
        <strain evidence="2 3">LMG 29736</strain>
    </source>
</reference>
<feature type="transmembrane region" description="Helical" evidence="1">
    <location>
        <begin position="159"/>
        <end position="174"/>
    </location>
</feature>
<feature type="transmembrane region" description="Helical" evidence="1">
    <location>
        <begin position="109"/>
        <end position="126"/>
    </location>
</feature>